<organism evidence="14 15">
    <name type="scientific">Orbus sasakiae</name>
    <dbReference type="NCBI Taxonomy" id="1078475"/>
    <lineage>
        <taxon>Bacteria</taxon>
        <taxon>Pseudomonadati</taxon>
        <taxon>Pseudomonadota</taxon>
        <taxon>Gammaproteobacteria</taxon>
        <taxon>Orbales</taxon>
        <taxon>Orbaceae</taxon>
        <taxon>Orbus</taxon>
    </lineage>
</organism>
<dbReference type="PANTHER" id="PTHR10815:SF5">
    <property type="entry name" value="METHYLATED-DNA--PROTEIN-CYSTEINE METHYLTRANSFERASE"/>
    <property type="match status" value="1"/>
</dbReference>
<dbReference type="InterPro" id="IPR036217">
    <property type="entry name" value="MethylDNA_cys_MeTrfase_DNAb"/>
</dbReference>
<feature type="active site" description="Nucleophile; methyl group acceptor" evidence="12">
    <location>
        <position position="315"/>
    </location>
</feature>
<comment type="cofactor">
    <cofactor evidence="2">
        <name>Zn(2+)</name>
        <dbReference type="ChEBI" id="CHEBI:29105"/>
    </cofactor>
</comment>
<comment type="subcellular location">
    <subcellularLocation>
        <location evidence="12">Cytoplasm</location>
    </subcellularLocation>
</comment>
<evidence type="ECO:0000313" key="14">
    <source>
        <dbReference type="EMBL" id="GAA5112980.1"/>
    </source>
</evidence>
<gene>
    <name evidence="14" type="ORF">GCM10023211_20490</name>
</gene>
<dbReference type="Pfam" id="PF02870">
    <property type="entry name" value="Methyltransf_1N"/>
    <property type="match status" value="1"/>
</dbReference>
<evidence type="ECO:0000256" key="3">
    <source>
        <dbReference type="ARBA" id="ARBA00022490"/>
    </source>
</evidence>
<evidence type="ECO:0000256" key="11">
    <source>
        <dbReference type="ARBA" id="ARBA00049348"/>
    </source>
</evidence>
<dbReference type="Proteomes" id="UP001500171">
    <property type="component" value="Unassembled WGS sequence"/>
</dbReference>
<dbReference type="InterPro" id="IPR001497">
    <property type="entry name" value="MethylDNA_cys_MeTrfase_AS"/>
</dbReference>
<evidence type="ECO:0000256" key="7">
    <source>
        <dbReference type="ARBA" id="ARBA00023015"/>
    </source>
</evidence>
<dbReference type="InterPro" id="IPR008332">
    <property type="entry name" value="MethylG_MeTrfase_N"/>
</dbReference>
<dbReference type="SUPFAM" id="SSF53155">
    <property type="entry name" value="Methylated DNA-protein cysteine methyltransferase domain"/>
    <property type="match status" value="1"/>
</dbReference>
<dbReference type="InterPro" id="IPR004026">
    <property type="entry name" value="Ada_DNA_repair_Zn-bd"/>
</dbReference>
<keyword evidence="10 12" id="KW-0234">DNA repair</keyword>
<dbReference type="InterPro" id="IPR018060">
    <property type="entry name" value="HTH_AraC"/>
</dbReference>
<evidence type="ECO:0000256" key="2">
    <source>
        <dbReference type="ARBA" id="ARBA00001947"/>
    </source>
</evidence>
<dbReference type="Pfam" id="PF12833">
    <property type="entry name" value="HTH_18"/>
    <property type="match status" value="1"/>
</dbReference>
<protein>
    <recommendedName>
        <fullName evidence="12">Methylated-DNA--protein-cysteine methyltransferase</fullName>
        <ecNumber evidence="12">2.1.1.63</ecNumber>
    </recommendedName>
    <alternativeName>
        <fullName evidence="12">6-O-methylguanine-DNA methyltransferase</fullName>
        <shortName evidence="12">MGMT</shortName>
    </alternativeName>
    <alternativeName>
        <fullName evidence="12">O-6-methylguanine-DNA-alkyltransferase</fullName>
    </alternativeName>
</protein>
<keyword evidence="15" id="KW-1185">Reference proteome</keyword>
<comment type="similarity">
    <text evidence="12">Belongs to the MGMT family.</text>
</comment>
<dbReference type="SUPFAM" id="SSF46689">
    <property type="entry name" value="Homeodomain-like"/>
    <property type="match status" value="1"/>
</dbReference>
<dbReference type="InterPro" id="IPR014048">
    <property type="entry name" value="MethylDNA_cys_MeTrfase_DNA-bd"/>
</dbReference>
<dbReference type="HAMAP" id="MF_00772">
    <property type="entry name" value="OGT"/>
    <property type="match status" value="1"/>
</dbReference>
<comment type="catalytic activity">
    <reaction evidence="11 12">
        <text>a 6-O-methyl-2'-deoxyguanosine in DNA + L-cysteinyl-[protein] = S-methyl-L-cysteinyl-[protein] + a 2'-deoxyguanosine in DNA</text>
        <dbReference type="Rhea" id="RHEA:24000"/>
        <dbReference type="Rhea" id="RHEA-COMP:10131"/>
        <dbReference type="Rhea" id="RHEA-COMP:10132"/>
        <dbReference type="Rhea" id="RHEA-COMP:11367"/>
        <dbReference type="Rhea" id="RHEA-COMP:11368"/>
        <dbReference type="ChEBI" id="CHEBI:29950"/>
        <dbReference type="ChEBI" id="CHEBI:82612"/>
        <dbReference type="ChEBI" id="CHEBI:85445"/>
        <dbReference type="ChEBI" id="CHEBI:85448"/>
        <dbReference type="EC" id="2.1.1.63"/>
    </reaction>
</comment>
<dbReference type="SMART" id="SM00342">
    <property type="entry name" value="HTH_ARAC"/>
    <property type="match status" value="1"/>
</dbReference>
<keyword evidence="3 12" id="KW-0963">Cytoplasm</keyword>
<evidence type="ECO:0000256" key="8">
    <source>
        <dbReference type="ARBA" id="ARBA00023159"/>
    </source>
</evidence>
<accession>A0ABP9NA19</accession>
<reference evidence="15" key="1">
    <citation type="journal article" date="2019" name="Int. J. Syst. Evol. Microbiol.">
        <title>The Global Catalogue of Microorganisms (GCM) 10K type strain sequencing project: providing services to taxonomists for standard genome sequencing and annotation.</title>
        <authorList>
            <consortium name="The Broad Institute Genomics Platform"/>
            <consortium name="The Broad Institute Genome Sequencing Center for Infectious Disease"/>
            <person name="Wu L."/>
            <person name="Ma J."/>
        </authorList>
    </citation>
    <scope>NUCLEOTIDE SEQUENCE [LARGE SCALE GENOMIC DNA]</scope>
    <source>
        <strain evidence="15">JCM 18050</strain>
    </source>
</reference>
<evidence type="ECO:0000259" key="13">
    <source>
        <dbReference type="PROSITE" id="PS01124"/>
    </source>
</evidence>
<dbReference type="NCBIfam" id="TIGR00589">
    <property type="entry name" value="ogt"/>
    <property type="match status" value="1"/>
</dbReference>
<keyword evidence="4 12" id="KW-0489">Methyltransferase</keyword>
<dbReference type="Gene3D" id="1.10.10.60">
    <property type="entry name" value="Homeodomain-like"/>
    <property type="match status" value="1"/>
</dbReference>
<comment type="miscellaneous">
    <text evidence="12">This enzyme catalyzes only one turnover and therefore is not strictly catalytic. According to one definition, an enzyme is a biocatalyst that acts repeatedly and over many reaction cycles.</text>
</comment>
<comment type="catalytic activity">
    <reaction evidence="1 12">
        <text>a 4-O-methyl-thymidine in DNA + L-cysteinyl-[protein] = a thymidine in DNA + S-methyl-L-cysteinyl-[protein]</text>
        <dbReference type="Rhea" id="RHEA:53428"/>
        <dbReference type="Rhea" id="RHEA-COMP:10131"/>
        <dbReference type="Rhea" id="RHEA-COMP:10132"/>
        <dbReference type="Rhea" id="RHEA-COMP:13555"/>
        <dbReference type="Rhea" id="RHEA-COMP:13556"/>
        <dbReference type="ChEBI" id="CHEBI:29950"/>
        <dbReference type="ChEBI" id="CHEBI:82612"/>
        <dbReference type="ChEBI" id="CHEBI:137386"/>
        <dbReference type="ChEBI" id="CHEBI:137387"/>
        <dbReference type="EC" id="2.1.1.63"/>
    </reaction>
</comment>
<dbReference type="PROSITE" id="PS01124">
    <property type="entry name" value="HTH_ARAC_FAMILY_2"/>
    <property type="match status" value="1"/>
</dbReference>
<dbReference type="PANTHER" id="PTHR10815">
    <property type="entry name" value="METHYLATED-DNA--PROTEIN-CYSTEINE METHYLTRANSFERASE"/>
    <property type="match status" value="1"/>
</dbReference>
<dbReference type="EC" id="2.1.1.63" evidence="12"/>
<comment type="caution">
    <text evidence="14">The sequence shown here is derived from an EMBL/GenBank/DDBJ whole genome shotgun (WGS) entry which is preliminary data.</text>
</comment>
<evidence type="ECO:0000256" key="9">
    <source>
        <dbReference type="ARBA" id="ARBA00023163"/>
    </source>
</evidence>
<dbReference type="SUPFAM" id="SSF57884">
    <property type="entry name" value="Ada DNA repair protein, N-terminal domain (N-Ada 10)"/>
    <property type="match status" value="1"/>
</dbReference>
<feature type="domain" description="HTH araC/xylS-type" evidence="13">
    <location>
        <begin position="105"/>
        <end position="178"/>
    </location>
</feature>
<dbReference type="Gene3D" id="3.40.10.10">
    <property type="entry name" value="DNA Methylphosphotriester Repair Domain"/>
    <property type="match status" value="1"/>
</dbReference>
<dbReference type="Gene3D" id="1.10.10.10">
    <property type="entry name" value="Winged helix-like DNA-binding domain superfamily/Winged helix DNA-binding domain"/>
    <property type="match status" value="1"/>
</dbReference>
<dbReference type="CDD" id="cd06445">
    <property type="entry name" value="ATase"/>
    <property type="match status" value="1"/>
</dbReference>
<dbReference type="SUPFAM" id="SSF46767">
    <property type="entry name" value="Methylated DNA-protein cysteine methyltransferase, C-terminal domain"/>
    <property type="match status" value="1"/>
</dbReference>
<sequence>MKLTFQEMYQALIHKDSQYDGLFYAAIKTTGIFCRAVCTARKPKAENVEFFSSAHDAIVSGYRPCKICKPQFLPDQTPTDIANLLSFMEQNPNIKLSDSSLRERGLEPHTIRRWFVKHHGMTFHAFQRMNRINIALKKIQDGESVIHSAYDSGFESLSGFSDSFKTIFGVAPSMAKQHNIIYLQRIETPIGTMFAAATQQGLCLLEFTNRRMLETELKQLVKRYNATLIRGENHHIKQTKFELNEYFNGQRQHFTVQLDLKGTTFQQQVWQALIGIPYGQTRSYQQQAQSIDKPKAIRAVANANGMNQISIVIPCHRVIGADGKLTGYGGGLWRKNWLLKLEQTHR</sequence>
<keyword evidence="6 12" id="KW-0227">DNA damage</keyword>
<dbReference type="Pfam" id="PF01035">
    <property type="entry name" value="DNA_binding_1"/>
    <property type="match status" value="1"/>
</dbReference>
<name>A0ABP9NA19_9GAMM</name>
<dbReference type="InterPro" id="IPR023546">
    <property type="entry name" value="MGMT"/>
</dbReference>
<dbReference type="InterPro" id="IPR009057">
    <property type="entry name" value="Homeodomain-like_sf"/>
</dbReference>
<evidence type="ECO:0000256" key="6">
    <source>
        <dbReference type="ARBA" id="ARBA00022763"/>
    </source>
</evidence>
<keyword evidence="5 12" id="KW-0808">Transferase</keyword>
<keyword evidence="8" id="KW-0010">Activator</keyword>
<dbReference type="EMBL" id="BAABHY010000005">
    <property type="protein sequence ID" value="GAA5112980.1"/>
    <property type="molecule type" value="Genomic_DNA"/>
</dbReference>
<comment type="function">
    <text evidence="12">Involved in the cellular defense against the biological effects of O6-methylguanine (O6-MeG) and O4-methylthymine (O4-MeT) in DNA. Repairs the methylated nucleobase in DNA by stoichiometrically transferring the methyl group to a cysteine residue in the enzyme. This is a suicide reaction: the enzyme is irreversibly inactivated.</text>
</comment>
<dbReference type="InterPro" id="IPR036631">
    <property type="entry name" value="MGMT_N_sf"/>
</dbReference>
<dbReference type="InterPro" id="IPR016221">
    <property type="entry name" value="Bifunct_regulatory_prot_Ada"/>
</dbReference>
<dbReference type="PROSITE" id="PS00374">
    <property type="entry name" value="MGMT"/>
    <property type="match status" value="1"/>
</dbReference>
<dbReference type="RefSeq" id="WP_345491859.1">
    <property type="nucleotide sequence ID" value="NZ_BAABHY010000005.1"/>
</dbReference>
<dbReference type="InterPro" id="IPR036388">
    <property type="entry name" value="WH-like_DNA-bd_sf"/>
</dbReference>
<evidence type="ECO:0000256" key="5">
    <source>
        <dbReference type="ARBA" id="ARBA00022679"/>
    </source>
</evidence>
<evidence type="ECO:0000256" key="1">
    <source>
        <dbReference type="ARBA" id="ARBA00001286"/>
    </source>
</evidence>
<proteinExistence type="inferred from homology"/>
<dbReference type="PIRSF" id="PIRSF000409">
    <property type="entry name" value="Ada"/>
    <property type="match status" value="1"/>
</dbReference>
<keyword evidence="7" id="KW-0805">Transcription regulation</keyword>
<dbReference type="Gene3D" id="3.30.160.70">
    <property type="entry name" value="Methylated DNA-protein cysteine methyltransferase domain"/>
    <property type="match status" value="1"/>
</dbReference>
<evidence type="ECO:0000313" key="15">
    <source>
        <dbReference type="Proteomes" id="UP001500171"/>
    </source>
</evidence>
<evidence type="ECO:0000256" key="12">
    <source>
        <dbReference type="HAMAP-Rule" id="MF_00772"/>
    </source>
</evidence>
<evidence type="ECO:0000256" key="10">
    <source>
        <dbReference type="ARBA" id="ARBA00023204"/>
    </source>
</evidence>
<evidence type="ECO:0000256" key="4">
    <source>
        <dbReference type="ARBA" id="ARBA00022603"/>
    </source>
</evidence>
<dbReference type="Pfam" id="PF02805">
    <property type="entry name" value="Ada_Zn_binding"/>
    <property type="match status" value="1"/>
</dbReference>
<keyword evidence="9" id="KW-0804">Transcription</keyword>
<dbReference type="InterPro" id="IPR035451">
    <property type="entry name" value="Ada-like_dom_sf"/>
</dbReference>